<organism evidence="1 2">
    <name type="scientific">Halopenitus malekzadehii</name>
    <dbReference type="NCBI Taxonomy" id="1267564"/>
    <lineage>
        <taxon>Archaea</taxon>
        <taxon>Methanobacteriati</taxon>
        <taxon>Methanobacteriota</taxon>
        <taxon>Stenosarchaea group</taxon>
        <taxon>Halobacteria</taxon>
        <taxon>Halobacteriales</taxon>
        <taxon>Haloferacaceae</taxon>
        <taxon>Halopenitus</taxon>
    </lineage>
</organism>
<name>A0A1H6JJV2_9EURY</name>
<dbReference type="STRING" id="1267564.SAMN05192561_11272"/>
<evidence type="ECO:0000313" key="1">
    <source>
        <dbReference type="EMBL" id="SEH61116.1"/>
    </source>
</evidence>
<protein>
    <recommendedName>
        <fullName evidence="3">Phage late control gene D protein (GPD)</fullName>
    </recommendedName>
</protein>
<dbReference type="SUPFAM" id="SSF69279">
    <property type="entry name" value="Phage tail proteins"/>
    <property type="match status" value="1"/>
</dbReference>
<gene>
    <name evidence="1" type="ORF">SAMN05192561_11272</name>
</gene>
<evidence type="ECO:0000313" key="2">
    <source>
        <dbReference type="Proteomes" id="UP000199215"/>
    </source>
</evidence>
<dbReference type="EMBL" id="FNWU01000012">
    <property type="protein sequence ID" value="SEH61116.1"/>
    <property type="molecule type" value="Genomic_DNA"/>
</dbReference>
<keyword evidence="2" id="KW-1185">Reference proteome</keyword>
<reference evidence="1 2" key="1">
    <citation type="submission" date="2016-10" db="EMBL/GenBank/DDBJ databases">
        <authorList>
            <person name="de Groot N.N."/>
        </authorList>
    </citation>
    <scope>NUCLEOTIDE SEQUENCE [LARGE SCALE GENOMIC DNA]</scope>
    <source>
        <strain evidence="1 2">IBRC-M10418</strain>
    </source>
</reference>
<sequence length="281" mass="31016">MPWRQHRHVEAGEVSLDGLDLDVSVTKPKDDPLEFTVKTWNLTSETWSQIETEDLCRIELGWEDGDVETVMIGKIDTRKRAPDGRDVSYEIGGIDETEAVTKSRPDRSWSQKAWLDKRPDQIVESIAGEIGLSAQTGSAGSPIQGSWSVTPDKAVAQWLDELLQIAAEKTGVEWEWFASGGQIHFTPRSQGTVEAPKLSQGGMLISLGEKSDTSDDTEGQLNFESMLEPRIAKGATVYVETDDYQGPYRVSDYEFQSSTVSGDHLVSGTLTPVEADYSIES</sequence>
<dbReference type="AlphaFoldDB" id="A0A1H6JJV2"/>
<dbReference type="RefSeq" id="WP_092817636.1">
    <property type="nucleotide sequence ID" value="NZ_FNWU01000012.1"/>
</dbReference>
<proteinExistence type="predicted"/>
<accession>A0A1H6JJV2</accession>
<dbReference type="Proteomes" id="UP000199215">
    <property type="component" value="Unassembled WGS sequence"/>
</dbReference>
<evidence type="ECO:0008006" key="3">
    <source>
        <dbReference type="Google" id="ProtNLM"/>
    </source>
</evidence>
<dbReference type="OrthoDB" id="350393at2157"/>